<feature type="domain" description="DUF1918" evidence="2">
    <location>
        <begin position="1"/>
        <end position="58"/>
    </location>
</feature>
<dbReference type="Pfam" id="PF08940">
    <property type="entry name" value="DUF1918"/>
    <property type="match status" value="1"/>
</dbReference>
<dbReference type="Gene3D" id="2.30.30.440">
    <property type="entry name" value="Domain of unknown function DUF1918"/>
    <property type="match status" value="1"/>
</dbReference>
<sequence>MRAQVGNWLIVEGLTDASARRQGEIVAVTHADGTPPFWVRWLDDDHRSLVFPGPDARVEPHPVHQPLGSPSVAAPTPLRAAP</sequence>
<accession>A0ABV9RS43</accession>
<proteinExistence type="predicted"/>
<protein>
    <submittedName>
        <fullName evidence="3">DUF1918 domain-containing protein</fullName>
    </submittedName>
</protein>
<organism evidence="3 4">
    <name type="scientific">Actinomycetospora chibensis</name>
    <dbReference type="NCBI Taxonomy" id="663606"/>
    <lineage>
        <taxon>Bacteria</taxon>
        <taxon>Bacillati</taxon>
        <taxon>Actinomycetota</taxon>
        <taxon>Actinomycetes</taxon>
        <taxon>Pseudonocardiales</taxon>
        <taxon>Pseudonocardiaceae</taxon>
        <taxon>Actinomycetospora</taxon>
    </lineage>
</organism>
<name>A0ABV9RS43_9PSEU</name>
<comment type="caution">
    <text evidence="3">The sequence shown here is derived from an EMBL/GenBank/DDBJ whole genome shotgun (WGS) entry which is preliminary data.</text>
</comment>
<gene>
    <name evidence="3" type="ORF">ACFPEL_22770</name>
</gene>
<evidence type="ECO:0000313" key="3">
    <source>
        <dbReference type="EMBL" id="MFC4835250.1"/>
    </source>
</evidence>
<dbReference type="RefSeq" id="WP_274186954.1">
    <property type="nucleotide sequence ID" value="NZ_BAABHN010000049.1"/>
</dbReference>
<dbReference type="EMBL" id="JBHSIM010000049">
    <property type="protein sequence ID" value="MFC4835250.1"/>
    <property type="molecule type" value="Genomic_DNA"/>
</dbReference>
<evidence type="ECO:0000259" key="2">
    <source>
        <dbReference type="Pfam" id="PF08940"/>
    </source>
</evidence>
<evidence type="ECO:0000256" key="1">
    <source>
        <dbReference type="SAM" id="MobiDB-lite"/>
    </source>
</evidence>
<feature type="region of interest" description="Disordered" evidence="1">
    <location>
        <begin position="55"/>
        <end position="82"/>
    </location>
</feature>
<reference evidence="4" key="1">
    <citation type="journal article" date="2019" name="Int. J. Syst. Evol. Microbiol.">
        <title>The Global Catalogue of Microorganisms (GCM) 10K type strain sequencing project: providing services to taxonomists for standard genome sequencing and annotation.</title>
        <authorList>
            <consortium name="The Broad Institute Genomics Platform"/>
            <consortium name="The Broad Institute Genome Sequencing Center for Infectious Disease"/>
            <person name="Wu L."/>
            <person name="Ma J."/>
        </authorList>
    </citation>
    <scope>NUCLEOTIDE SEQUENCE [LARGE SCALE GENOMIC DNA]</scope>
    <source>
        <strain evidence="4">CCUG 50347</strain>
    </source>
</reference>
<dbReference type="SUPFAM" id="SSF50118">
    <property type="entry name" value="Cell growth inhibitor/plasmid maintenance toxic component"/>
    <property type="match status" value="1"/>
</dbReference>
<keyword evidence="4" id="KW-1185">Reference proteome</keyword>
<evidence type="ECO:0000313" key="4">
    <source>
        <dbReference type="Proteomes" id="UP001595909"/>
    </source>
</evidence>
<dbReference type="Proteomes" id="UP001595909">
    <property type="component" value="Unassembled WGS sequence"/>
</dbReference>
<dbReference type="InterPro" id="IPR015035">
    <property type="entry name" value="DUF1918"/>
</dbReference>